<dbReference type="InterPro" id="IPR011074">
    <property type="entry name" value="CRAL/TRIO_N_dom"/>
</dbReference>
<keyword evidence="4" id="KW-1185">Reference proteome</keyword>
<protein>
    <submittedName>
        <fullName evidence="3">CRAL/TRIO domain-containing protein</fullName>
    </submittedName>
</protein>
<accession>A0A3N4KZF4</accession>
<dbReference type="InParanoid" id="A0A3N4KZF4"/>
<dbReference type="EMBL" id="ML119111">
    <property type="protein sequence ID" value="RPB15936.1"/>
    <property type="molecule type" value="Genomic_DNA"/>
</dbReference>
<feature type="domain" description="CRAL-TRIO" evidence="2">
    <location>
        <begin position="201"/>
        <end position="356"/>
    </location>
</feature>
<dbReference type="PROSITE" id="PS50191">
    <property type="entry name" value="CRAL_TRIO"/>
    <property type="match status" value="1"/>
</dbReference>
<evidence type="ECO:0000313" key="3">
    <source>
        <dbReference type="EMBL" id="RPB15936.1"/>
    </source>
</evidence>
<dbReference type="Pfam" id="PF00650">
    <property type="entry name" value="CRAL_TRIO"/>
    <property type="match status" value="1"/>
</dbReference>
<organism evidence="3 4">
    <name type="scientific">Morchella conica CCBAS932</name>
    <dbReference type="NCBI Taxonomy" id="1392247"/>
    <lineage>
        <taxon>Eukaryota</taxon>
        <taxon>Fungi</taxon>
        <taxon>Dikarya</taxon>
        <taxon>Ascomycota</taxon>
        <taxon>Pezizomycotina</taxon>
        <taxon>Pezizomycetes</taxon>
        <taxon>Pezizales</taxon>
        <taxon>Morchellaceae</taxon>
        <taxon>Morchella</taxon>
    </lineage>
</organism>
<dbReference type="SMART" id="SM01100">
    <property type="entry name" value="CRAL_TRIO_N"/>
    <property type="match status" value="1"/>
</dbReference>
<dbReference type="InterPro" id="IPR052578">
    <property type="entry name" value="PI_Transfer_CRAL-TRIO"/>
</dbReference>
<feature type="region of interest" description="Disordered" evidence="1">
    <location>
        <begin position="1"/>
        <end position="78"/>
    </location>
</feature>
<dbReference type="PANTHER" id="PTHR45824">
    <property type="entry name" value="GH16843P"/>
    <property type="match status" value="1"/>
</dbReference>
<gene>
    <name evidence="3" type="ORF">P167DRAFT_571111</name>
</gene>
<dbReference type="FunCoup" id="A0A3N4KZF4">
    <property type="interactions" value="143"/>
</dbReference>
<evidence type="ECO:0000256" key="1">
    <source>
        <dbReference type="SAM" id="MobiDB-lite"/>
    </source>
</evidence>
<evidence type="ECO:0000313" key="4">
    <source>
        <dbReference type="Proteomes" id="UP000277580"/>
    </source>
</evidence>
<dbReference type="Proteomes" id="UP000277580">
    <property type="component" value="Unassembled WGS sequence"/>
</dbReference>
<dbReference type="Gene3D" id="3.40.525.10">
    <property type="entry name" value="CRAL-TRIO lipid binding domain"/>
    <property type="match status" value="1"/>
</dbReference>
<evidence type="ECO:0000259" key="2">
    <source>
        <dbReference type="PROSITE" id="PS50191"/>
    </source>
</evidence>
<dbReference type="Pfam" id="PF03765">
    <property type="entry name" value="CRAL_TRIO_N"/>
    <property type="match status" value="1"/>
</dbReference>
<dbReference type="SUPFAM" id="SSF46938">
    <property type="entry name" value="CRAL/TRIO N-terminal domain"/>
    <property type="match status" value="1"/>
</dbReference>
<dbReference type="SMART" id="SM00516">
    <property type="entry name" value="SEC14"/>
    <property type="match status" value="1"/>
</dbReference>
<dbReference type="GO" id="GO:0008526">
    <property type="term" value="F:phosphatidylinositol transfer activity"/>
    <property type="evidence" value="ECO:0007669"/>
    <property type="project" value="TreeGrafter"/>
</dbReference>
<sequence length="414" mass="45877">MTETTAPVAETPVETPVETSVVPAAAVDEKAPVAETKTPAPETKTTEAAPPAEAAPVADTPAAAPAETPAPVSAAPKLTIHPEVIPNAELAAEEAKDNKRYTPFINPKPDCNPPKVEAITAEQETKYAELLTYIEKLESVPVSTEKGAEAKPLDDEEKMWLTRECLLRYLRATKWNVANAKKRVEGTLTWRREYGVREHTGDYISPELETGKMYTLGFDNDARPCIYLNPGRQNTEKGPRQVHALVFMLERVIDIMGPGQETLALLIDFKSATSSTSPSVGQGREVLNILQMHYPERLGRALIINIPWFVSLFFKAINPFIDPLTREKLIFNEDLRKYVPADQLDIKFGGDSNFEYQNPKYWPEILRIAGERRAAYTARWKELGSKVGTSEVVLRGGKSSVDEVAEEVAKMAMD</sequence>
<feature type="compositionally biased region" description="Low complexity" evidence="1">
    <location>
        <begin position="34"/>
        <end position="76"/>
    </location>
</feature>
<dbReference type="CDD" id="cd00170">
    <property type="entry name" value="SEC14"/>
    <property type="match status" value="1"/>
</dbReference>
<dbReference type="InterPro" id="IPR001251">
    <property type="entry name" value="CRAL-TRIO_dom"/>
</dbReference>
<dbReference type="PANTHER" id="PTHR45824:SF29">
    <property type="entry name" value="GH16843P"/>
    <property type="match status" value="1"/>
</dbReference>
<dbReference type="InterPro" id="IPR036865">
    <property type="entry name" value="CRAL-TRIO_dom_sf"/>
</dbReference>
<name>A0A3N4KZF4_9PEZI</name>
<dbReference type="SUPFAM" id="SSF52087">
    <property type="entry name" value="CRAL/TRIO domain"/>
    <property type="match status" value="1"/>
</dbReference>
<proteinExistence type="predicted"/>
<dbReference type="AlphaFoldDB" id="A0A3N4KZF4"/>
<dbReference type="InterPro" id="IPR036273">
    <property type="entry name" value="CRAL/TRIO_N_dom_sf"/>
</dbReference>
<dbReference type="STRING" id="1392247.A0A3N4KZF4"/>
<reference evidence="3 4" key="1">
    <citation type="journal article" date="2018" name="Nat. Ecol. Evol.">
        <title>Pezizomycetes genomes reveal the molecular basis of ectomycorrhizal truffle lifestyle.</title>
        <authorList>
            <person name="Murat C."/>
            <person name="Payen T."/>
            <person name="Noel B."/>
            <person name="Kuo A."/>
            <person name="Morin E."/>
            <person name="Chen J."/>
            <person name="Kohler A."/>
            <person name="Krizsan K."/>
            <person name="Balestrini R."/>
            <person name="Da Silva C."/>
            <person name="Montanini B."/>
            <person name="Hainaut M."/>
            <person name="Levati E."/>
            <person name="Barry K.W."/>
            <person name="Belfiori B."/>
            <person name="Cichocki N."/>
            <person name="Clum A."/>
            <person name="Dockter R.B."/>
            <person name="Fauchery L."/>
            <person name="Guy J."/>
            <person name="Iotti M."/>
            <person name="Le Tacon F."/>
            <person name="Lindquist E.A."/>
            <person name="Lipzen A."/>
            <person name="Malagnac F."/>
            <person name="Mello A."/>
            <person name="Molinier V."/>
            <person name="Miyauchi S."/>
            <person name="Poulain J."/>
            <person name="Riccioni C."/>
            <person name="Rubini A."/>
            <person name="Sitrit Y."/>
            <person name="Splivallo R."/>
            <person name="Traeger S."/>
            <person name="Wang M."/>
            <person name="Zifcakova L."/>
            <person name="Wipf D."/>
            <person name="Zambonelli A."/>
            <person name="Paolocci F."/>
            <person name="Nowrousian M."/>
            <person name="Ottonello S."/>
            <person name="Baldrian P."/>
            <person name="Spatafora J.W."/>
            <person name="Henrissat B."/>
            <person name="Nagy L.G."/>
            <person name="Aury J.M."/>
            <person name="Wincker P."/>
            <person name="Grigoriev I.V."/>
            <person name="Bonfante P."/>
            <person name="Martin F.M."/>
        </authorList>
    </citation>
    <scope>NUCLEOTIDE SEQUENCE [LARGE SCALE GENOMIC DNA]</scope>
    <source>
        <strain evidence="3 4">CCBAS932</strain>
    </source>
</reference>
<feature type="compositionally biased region" description="Low complexity" evidence="1">
    <location>
        <begin position="1"/>
        <end position="24"/>
    </location>
</feature>
<dbReference type="OrthoDB" id="75724at2759"/>